<dbReference type="AlphaFoldDB" id="A0AAP0LE32"/>
<organism evidence="2 3">
    <name type="scientific">Stephania yunnanensis</name>
    <dbReference type="NCBI Taxonomy" id="152371"/>
    <lineage>
        <taxon>Eukaryota</taxon>
        <taxon>Viridiplantae</taxon>
        <taxon>Streptophyta</taxon>
        <taxon>Embryophyta</taxon>
        <taxon>Tracheophyta</taxon>
        <taxon>Spermatophyta</taxon>
        <taxon>Magnoliopsida</taxon>
        <taxon>Ranunculales</taxon>
        <taxon>Menispermaceae</taxon>
        <taxon>Menispermoideae</taxon>
        <taxon>Cissampelideae</taxon>
        <taxon>Stephania</taxon>
    </lineage>
</organism>
<dbReference type="EMBL" id="JBBNAF010000001">
    <property type="protein sequence ID" value="KAK9169386.1"/>
    <property type="molecule type" value="Genomic_DNA"/>
</dbReference>
<accession>A0AAP0LE32</accession>
<keyword evidence="1" id="KW-0812">Transmembrane</keyword>
<keyword evidence="1" id="KW-1133">Transmembrane helix</keyword>
<feature type="transmembrane region" description="Helical" evidence="1">
    <location>
        <begin position="52"/>
        <end position="70"/>
    </location>
</feature>
<dbReference type="GO" id="GO:0006629">
    <property type="term" value="P:lipid metabolic process"/>
    <property type="evidence" value="ECO:0007669"/>
    <property type="project" value="InterPro"/>
</dbReference>
<evidence type="ECO:0000313" key="2">
    <source>
        <dbReference type="EMBL" id="KAK9169386.1"/>
    </source>
</evidence>
<reference evidence="2 3" key="1">
    <citation type="submission" date="2024-01" db="EMBL/GenBank/DDBJ databases">
        <title>Genome assemblies of Stephania.</title>
        <authorList>
            <person name="Yang L."/>
        </authorList>
    </citation>
    <scope>NUCLEOTIDE SEQUENCE [LARGE SCALE GENOMIC DNA]</scope>
    <source>
        <strain evidence="2">YNDBR</strain>
        <tissue evidence="2">Leaf</tissue>
    </source>
</reference>
<dbReference type="Proteomes" id="UP001420932">
    <property type="component" value="Unassembled WGS sequence"/>
</dbReference>
<sequence length="118" mass="13498">MDAKATRVLNFTMVLTRVEPTWEVSWFFVLHGVCTALEVLVKKSEFGEKWRLNRLVSGVLTIGAILIIFIKSYPRNVPKFSIFVTYVKKYGVFVEIRDGQLRASSSARYASEYAAKLE</sequence>
<proteinExistence type="predicted"/>
<dbReference type="PANTHER" id="PTHR31595:SF70">
    <property type="entry name" value="LONG-CHAIN-ALCOHOL O-FATTY-ACYLTRANSFERASE 3-RELATED"/>
    <property type="match status" value="1"/>
</dbReference>
<evidence type="ECO:0000313" key="3">
    <source>
        <dbReference type="Proteomes" id="UP001420932"/>
    </source>
</evidence>
<comment type="caution">
    <text evidence="2">The sequence shown here is derived from an EMBL/GenBank/DDBJ whole genome shotgun (WGS) entry which is preliminary data.</text>
</comment>
<evidence type="ECO:0000256" key="1">
    <source>
        <dbReference type="SAM" id="Phobius"/>
    </source>
</evidence>
<keyword evidence="3" id="KW-1185">Reference proteome</keyword>
<gene>
    <name evidence="2" type="ORF">Syun_001526</name>
</gene>
<dbReference type="GO" id="GO:0008374">
    <property type="term" value="F:O-acyltransferase activity"/>
    <property type="evidence" value="ECO:0007669"/>
    <property type="project" value="InterPro"/>
</dbReference>
<protein>
    <submittedName>
        <fullName evidence="2">Uncharacterized protein</fullName>
    </submittedName>
</protein>
<name>A0AAP0LE32_9MAGN</name>
<dbReference type="InterPro" id="IPR044851">
    <property type="entry name" value="Wax_synthase"/>
</dbReference>
<dbReference type="PANTHER" id="PTHR31595">
    <property type="entry name" value="LONG-CHAIN-ALCOHOL O-FATTY-ACYLTRANSFERASE 3-RELATED"/>
    <property type="match status" value="1"/>
</dbReference>
<keyword evidence="1" id="KW-0472">Membrane</keyword>